<organism evidence="10 11">
    <name type="scientific">Rhizophlyctis rosea</name>
    <dbReference type="NCBI Taxonomy" id="64517"/>
    <lineage>
        <taxon>Eukaryota</taxon>
        <taxon>Fungi</taxon>
        <taxon>Fungi incertae sedis</taxon>
        <taxon>Chytridiomycota</taxon>
        <taxon>Chytridiomycota incertae sedis</taxon>
        <taxon>Chytridiomycetes</taxon>
        <taxon>Rhizophlyctidales</taxon>
        <taxon>Rhizophlyctidaceae</taxon>
        <taxon>Rhizophlyctis</taxon>
    </lineage>
</organism>
<name>A0AAD5S9D0_9FUNG</name>
<keyword evidence="8" id="KW-1133">Transmembrane helix</keyword>
<evidence type="ECO:0000256" key="8">
    <source>
        <dbReference type="SAM" id="Phobius"/>
    </source>
</evidence>
<dbReference type="GO" id="GO:0003755">
    <property type="term" value="F:peptidyl-prolyl cis-trans isomerase activity"/>
    <property type="evidence" value="ECO:0007669"/>
    <property type="project" value="UniProtKB-KW"/>
</dbReference>
<accession>A0AAD5S9D0</accession>
<evidence type="ECO:0000256" key="5">
    <source>
        <dbReference type="ARBA" id="ARBA00038106"/>
    </source>
</evidence>
<dbReference type="InterPro" id="IPR001179">
    <property type="entry name" value="PPIase_FKBP_dom"/>
</dbReference>
<comment type="similarity">
    <text evidence="5">Belongs to the FKBP-type PPIase family. FKBP1 subfamily.</text>
</comment>
<keyword evidence="8" id="KW-0472">Membrane</keyword>
<comment type="caution">
    <text evidence="10">The sequence shown here is derived from an EMBL/GenBank/DDBJ whole genome shotgun (WGS) entry which is preliminary data.</text>
</comment>
<dbReference type="Pfam" id="PF00254">
    <property type="entry name" value="FKBP_C"/>
    <property type="match status" value="2"/>
</dbReference>
<evidence type="ECO:0000256" key="1">
    <source>
        <dbReference type="ARBA" id="ARBA00000971"/>
    </source>
</evidence>
<feature type="domain" description="PPIase FKBP-type" evidence="9">
    <location>
        <begin position="159"/>
        <end position="248"/>
    </location>
</feature>
<dbReference type="Proteomes" id="UP001212841">
    <property type="component" value="Unassembled WGS sequence"/>
</dbReference>
<gene>
    <name evidence="10" type="ORF">HK097_003875</name>
</gene>
<dbReference type="PROSITE" id="PS50059">
    <property type="entry name" value="FKBP_PPIASE"/>
    <property type="match status" value="2"/>
</dbReference>
<dbReference type="InterPro" id="IPR050689">
    <property type="entry name" value="FKBP-type_PPIase"/>
</dbReference>
<feature type="coiled-coil region" evidence="7">
    <location>
        <begin position="73"/>
        <end position="100"/>
    </location>
</feature>
<dbReference type="EMBL" id="JADGJD010001950">
    <property type="protein sequence ID" value="KAJ3036321.1"/>
    <property type="molecule type" value="Genomic_DNA"/>
</dbReference>
<sequence>MTEKQVKRPRPKVPAKSAKKTKTLTHSTVLLIVASLILGFIFIYFLPSTKPTSLTPEPTFAAKKAAPTVTPIKSAVKESVKEAKAAVKEAVKEAKEAVKKAAPTGDLGVKEVVEDVKDAVKAAAPKKGEEEGIEYAADGNGWKKQILVAGDGKATPQKGDMISMHYTGTFAKDGKKFDSSLDRGQPLEAPIGVGNLIRGWDEAVLTMTKGEKAKLLVDYTAAYGEQGHPGGIPPKSDLIFELELVDFKKSNRVEVEEVVPIIPIEDQVVAAEGNNWKKVIVKEGDGVSFPSKGDKIVMQYTGRFQSSGKKFDSSLERGTPLEIPIGAGMLIRGWDEGVPTMSVGEKALLYVGHEAAYGEGGFEPVIPPKADLVFEVELLEIKEETKA</sequence>
<evidence type="ECO:0000313" key="10">
    <source>
        <dbReference type="EMBL" id="KAJ3036321.1"/>
    </source>
</evidence>
<dbReference type="Gene3D" id="3.10.50.40">
    <property type="match status" value="2"/>
</dbReference>
<reference evidence="10" key="1">
    <citation type="submission" date="2020-05" db="EMBL/GenBank/DDBJ databases">
        <title>Phylogenomic resolution of chytrid fungi.</title>
        <authorList>
            <person name="Stajich J.E."/>
            <person name="Amses K."/>
            <person name="Simmons R."/>
            <person name="Seto K."/>
            <person name="Myers J."/>
            <person name="Bonds A."/>
            <person name="Quandt C.A."/>
            <person name="Barry K."/>
            <person name="Liu P."/>
            <person name="Grigoriev I."/>
            <person name="Longcore J.E."/>
            <person name="James T.Y."/>
        </authorList>
    </citation>
    <scope>NUCLEOTIDE SEQUENCE</scope>
    <source>
        <strain evidence="10">JEL0318</strain>
    </source>
</reference>
<proteinExistence type="inferred from homology"/>
<dbReference type="GO" id="GO:0005737">
    <property type="term" value="C:cytoplasm"/>
    <property type="evidence" value="ECO:0007669"/>
    <property type="project" value="TreeGrafter"/>
</dbReference>
<dbReference type="InterPro" id="IPR046357">
    <property type="entry name" value="PPIase_dom_sf"/>
</dbReference>
<evidence type="ECO:0000259" key="9">
    <source>
        <dbReference type="PROSITE" id="PS50059"/>
    </source>
</evidence>
<dbReference type="SUPFAM" id="SSF54534">
    <property type="entry name" value="FKBP-like"/>
    <property type="match status" value="2"/>
</dbReference>
<evidence type="ECO:0000256" key="3">
    <source>
        <dbReference type="ARBA" id="ARBA00023110"/>
    </source>
</evidence>
<comment type="catalytic activity">
    <reaction evidence="1 6">
        <text>[protein]-peptidylproline (omega=180) = [protein]-peptidylproline (omega=0)</text>
        <dbReference type="Rhea" id="RHEA:16237"/>
        <dbReference type="Rhea" id="RHEA-COMP:10747"/>
        <dbReference type="Rhea" id="RHEA-COMP:10748"/>
        <dbReference type="ChEBI" id="CHEBI:83833"/>
        <dbReference type="ChEBI" id="CHEBI:83834"/>
        <dbReference type="EC" id="5.2.1.8"/>
    </reaction>
</comment>
<evidence type="ECO:0000256" key="4">
    <source>
        <dbReference type="ARBA" id="ARBA00023235"/>
    </source>
</evidence>
<feature type="domain" description="PPIase FKBP-type" evidence="9">
    <location>
        <begin position="293"/>
        <end position="382"/>
    </location>
</feature>
<evidence type="ECO:0000256" key="2">
    <source>
        <dbReference type="ARBA" id="ARBA00013194"/>
    </source>
</evidence>
<evidence type="ECO:0000313" key="11">
    <source>
        <dbReference type="Proteomes" id="UP001212841"/>
    </source>
</evidence>
<evidence type="ECO:0000256" key="7">
    <source>
        <dbReference type="SAM" id="Coils"/>
    </source>
</evidence>
<dbReference type="PANTHER" id="PTHR10516:SF443">
    <property type="entry name" value="FK506-BINDING PROTEIN 59-RELATED"/>
    <property type="match status" value="1"/>
</dbReference>
<keyword evidence="3 6" id="KW-0697">Rotamase</keyword>
<dbReference type="AlphaFoldDB" id="A0AAD5S9D0"/>
<dbReference type="EC" id="5.2.1.8" evidence="2 6"/>
<dbReference type="PANTHER" id="PTHR10516">
    <property type="entry name" value="PEPTIDYL-PROLYL CIS-TRANS ISOMERASE"/>
    <property type="match status" value="1"/>
</dbReference>
<evidence type="ECO:0000256" key="6">
    <source>
        <dbReference type="PROSITE-ProRule" id="PRU00277"/>
    </source>
</evidence>
<keyword evidence="4 6" id="KW-0413">Isomerase</keyword>
<keyword evidence="11" id="KW-1185">Reference proteome</keyword>
<feature type="transmembrane region" description="Helical" evidence="8">
    <location>
        <begin position="28"/>
        <end position="46"/>
    </location>
</feature>
<keyword evidence="8" id="KW-0812">Transmembrane</keyword>
<dbReference type="FunFam" id="3.10.50.40:FF:000025">
    <property type="entry name" value="Peptidylprolyl isomerase"/>
    <property type="match status" value="2"/>
</dbReference>
<keyword evidence="7" id="KW-0175">Coiled coil</keyword>
<protein>
    <recommendedName>
        <fullName evidence="2 6">peptidylprolyl isomerase</fullName>
        <ecNumber evidence="2 6">5.2.1.8</ecNumber>
    </recommendedName>
</protein>